<dbReference type="AlphaFoldDB" id="A0A2U3NLH2"/>
<dbReference type="InterPro" id="IPR001647">
    <property type="entry name" value="HTH_TetR"/>
</dbReference>
<dbReference type="EMBL" id="FUFA01000001">
    <property type="protein sequence ID" value="SPM32350.1"/>
    <property type="molecule type" value="Genomic_DNA"/>
</dbReference>
<dbReference type="PANTHER" id="PTHR30055">
    <property type="entry name" value="HTH-TYPE TRANSCRIPTIONAL REGULATOR RUTR"/>
    <property type="match status" value="1"/>
</dbReference>
<evidence type="ECO:0000259" key="3">
    <source>
        <dbReference type="PROSITE" id="PS50977"/>
    </source>
</evidence>
<keyword evidence="1 2" id="KW-0238">DNA-binding</keyword>
<dbReference type="InterPro" id="IPR041583">
    <property type="entry name" value="TetR_C_31"/>
</dbReference>
<proteinExistence type="predicted"/>
<dbReference type="InterPro" id="IPR009057">
    <property type="entry name" value="Homeodomain-like_sf"/>
</dbReference>
<dbReference type="Gene3D" id="1.10.357.10">
    <property type="entry name" value="Tetracycline Repressor, domain 2"/>
    <property type="match status" value="1"/>
</dbReference>
<dbReference type="Pfam" id="PF00440">
    <property type="entry name" value="TetR_N"/>
    <property type="match status" value="1"/>
</dbReference>
<feature type="non-terminal residue" evidence="4">
    <location>
        <position position="1"/>
    </location>
</feature>
<dbReference type="SUPFAM" id="SSF48498">
    <property type="entry name" value="Tetracyclin repressor-like, C-terminal domain"/>
    <property type="match status" value="1"/>
</dbReference>
<dbReference type="InterPro" id="IPR050109">
    <property type="entry name" value="HTH-type_TetR-like_transc_reg"/>
</dbReference>
<dbReference type="InterPro" id="IPR036271">
    <property type="entry name" value="Tet_transcr_reg_TetR-rel_C_sf"/>
</dbReference>
<dbReference type="GO" id="GO:0000976">
    <property type="term" value="F:transcription cis-regulatory region binding"/>
    <property type="evidence" value="ECO:0007669"/>
    <property type="project" value="TreeGrafter"/>
</dbReference>
<dbReference type="SUPFAM" id="SSF46689">
    <property type="entry name" value="Homeodomain-like"/>
    <property type="match status" value="1"/>
</dbReference>
<reference evidence="4 5" key="1">
    <citation type="submission" date="2017-01" db="EMBL/GenBank/DDBJ databases">
        <authorList>
            <consortium name="Urmite Genomes"/>
        </authorList>
    </citation>
    <scope>NUCLEOTIDE SEQUENCE [LARGE SCALE GENOMIC DNA]</scope>
    <source>
        <strain evidence="4 5">AB57</strain>
    </source>
</reference>
<accession>A0A2U3NLH2</accession>
<evidence type="ECO:0000256" key="2">
    <source>
        <dbReference type="PROSITE-ProRule" id="PRU00335"/>
    </source>
</evidence>
<dbReference type="Pfam" id="PF17940">
    <property type="entry name" value="TetR_C_31"/>
    <property type="match status" value="1"/>
</dbReference>
<evidence type="ECO:0000256" key="1">
    <source>
        <dbReference type="ARBA" id="ARBA00023125"/>
    </source>
</evidence>
<protein>
    <submittedName>
        <fullName evidence="4">TetR family transcriptional regulator</fullName>
    </submittedName>
</protein>
<keyword evidence="5" id="KW-1185">Reference proteome</keyword>
<evidence type="ECO:0000313" key="5">
    <source>
        <dbReference type="Proteomes" id="UP000240988"/>
    </source>
</evidence>
<organism evidence="4 5">
    <name type="scientific">Mycobacterium rhizamassiliense</name>
    <dbReference type="NCBI Taxonomy" id="1841860"/>
    <lineage>
        <taxon>Bacteria</taxon>
        <taxon>Bacillati</taxon>
        <taxon>Actinomycetota</taxon>
        <taxon>Actinomycetes</taxon>
        <taxon>Mycobacteriales</taxon>
        <taxon>Mycobacteriaceae</taxon>
        <taxon>Mycobacterium</taxon>
    </lineage>
</organism>
<dbReference type="Proteomes" id="UP000240988">
    <property type="component" value="Unassembled WGS sequence"/>
</dbReference>
<dbReference type="PANTHER" id="PTHR30055:SF231">
    <property type="entry name" value="TRANSCRIPTIONAL REGULATORY PROTEIN (PROBABLY DEOR-FAMILY)-RELATED"/>
    <property type="match status" value="1"/>
</dbReference>
<sequence>VNRRKPDGGERRRLLCDTAIQLLADDGLKGLSHPRVDQRAGLSAGSTSYYFRTRAALLLATAQRVCELDLGDLSAVLRPSENEGAKSKPSNISPLSALIVLAAQEPRLSRTKARFELILQANRDPALAEVFHDNMQLFAETQRDIVIRSQPDRHLDPAVVREQASATLNFVSGLFMRLVAGDRAFDSGEHLDRLLGGIVNGIAIAYDDVGRDKSGQ</sequence>
<name>A0A2U3NLH2_9MYCO</name>
<feature type="DNA-binding region" description="H-T-H motif" evidence="2">
    <location>
        <begin position="32"/>
        <end position="51"/>
    </location>
</feature>
<feature type="domain" description="HTH tetR-type" evidence="3">
    <location>
        <begin position="9"/>
        <end position="69"/>
    </location>
</feature>
<dbReference type="STRING" id="1841860.GCA_900157375_00148"/>
<gene>
    <name evidence="4" type="ORF">MRAB57_148</name>
</gene>
<dbReference type="PROSITE" id="PS50977">
    <property type="entry name" value="HTH_TETR_2"/>
    <property type="match status" value="1"/>
</dbReference>
<evidence type="ECO:0000313" key="4">
    <source>
        <dbReference type="EMBL" id="SPM32350.1"/>
    </source>
</evidence>
<dbReference type="GO" id="GO:0003700">
    <property type="term" value="F:DNA-binding transcription factor activity"/>
    <property type="evidence" value="ECO:0007669"/>
    <property type="project" value="TreeGrafter"/>
</dbReference>